<dbReference type="GO" id="GO:0044375">
    <property type="term" value="P:regulation of peroxisome size"/>
    <property type="evidence" value="ECO:0007669"/>
    <property type="project" value="UniProtKB-ARBA"/>
</dbReference>
<feature type="non-terminal residue" evidence="7">
    <location>
        <position position="178"/>
    </location>
</feature>
<comment type="subcellular location">
    <subcellularLocation>
        <location evidence="1">Peroxisome membrane</location>
        <topology evidence="1">Multi-pass membrane protein</topology>
    </subcellularLocation>
</comment>
<evidence type="ECO:0000256" key="2">
    <source>
        <dbReference type="ARBA" id="ARBA00008194"/>
    </source>
</evidence>
<organism evidence="7">
    <name type="scientific">Ostreococcus tauri</name>
    <name type="common">Marine green alga</name>
    <dbReference type="NCBI Taxonomy" id="70448"/>
    <lineage>
        <taxon>Eukaryota</taxon>
        <taxon>Viridiplantae</taxon>
        <taxon>Chlorophyta</taxon>
        <taxon>Mamiellophyceae</taxon>
        <taxon>Mamiellales</taxon>
        <taxon>Bathycoccaceae</taxon>
        <taxon>Ostreococcus</taxon>
    </lineage>
</organism>
<evidence type="ECO:0000256" key="1">
    <source>
        <dbReference type="ARBA" id="ARBA00004585"/>
    </source>
</evidence>
<keyword evidence="5" id="KW-0576">Peroxisome</keyword>
<evidence type="ECO:0000256" key="3">
    <source>
        <dbReference type="ARBA" id="ARBA00022593"/>
    </source>
</evidence>
<keyword evidence="3" id="KW-0962">Peroxisome biogenesis</keyword>
<keyword evidence="4" id="KW-0472">Membrane</keyword>
<reference evidence="7" key="1">
    <citation type="submission" date="2017-04" db="EMBL/GenBank/DDBJ databases">
        <title>Population genomics of picophytoplankton unveils novel chromosome hypervariability.</title>
        <authorList>
            <consortium name="DOE Joint Genome Institute"/>
            <person name="Blanc-Mathieu R."/>
            <person name="Krasovec M."/>
            <person name="Hebrard M."/>
            <person name="Yau S."/>
            <person name="Desgranges E."/>
            <person name="Martin J."/>
            <person name="Schackwitz W."/>
            <person name="Kuo A."/>
            <person name="Salin G."/>
            <person name="Donnadieu C."/>
            <person name="Desdevises Y."/>
            <person name="Sanchez-Ferandin S."/>
            <person name="Moreau H."/>
            <person name="Rivals E."/>
            <person name="Grigoriev I.V."/>
            <person name="Grimsley N."/>
            <person name="Eyre-Walker A."/>
            <person name="Piganeau G."/>
        </authorList>
    </citation>
    <scope>NUCLEOTIDE SEQUENCE [LARGE SCALE GENOMIC DNA]</scope>
    <source>
        <strain evidence="7">RCC 1115</strain>
    </source>
</reference>
<dbReference type="AlphaFoldDB" id="A0A1Y5I620"/>
<dbReference type="eggNOG" id="KOG4186">
    <property type="taxonomic scope" value="Eukaryota"/>
</dbReference>
<dbReference type="Pfam" id="PF05648">
    <property type="entry name" value="PEX11"/>
    <property type="match status" value="1"/>
</dbReference>
<dbReference type="EMBL" id="KZ155795">
    <property type="protein sequence ID" value="OUS44891.1"/>
    <property type="molecule type" value="Genomic_DNA"/>
</dbReference>
<dbReference type="PANTHER" id="PTHR12652:SF50">
    <property type="entry name" value="PEROXIN 11"/>
    <property type="match status" value="1"/>
</dbReference>
<dbReference type="Proteomes" id="UP000195557">
    <property type="component" value="Unassembled WGS sequence"/>
</dbReference>
<gene>
    <name evidence="7" type="ORF">BE221DRAFT_46714</name>
</gene>
<accession>A0A1Y5I620</accession>
<dbReference type="GO" id="GO:0016559">
    <property type="term" value="P:peroxisome fission"/>
    <property type="evidence" value="ECO:0007669"/>
    <property type="project" value="InterPro"/>
</dbReference>
<name>A0A1Y5I620_OSTTA</name>
<dbReference type="InterPro" id="IPR008733">
    <property type="entry name" value="PEX11"/>
</dbReference>
<evidence type="ECO:0000256" key="6">
    <source>
        <dbReference type="SAM" id="MobiDB-lite"/>
    </source>
</evidence>
<comment type="similarity">
    <text evidence="2">Belongs to the peroxin-11 family.</text>
</comment>
<evidence type="ECO:0000313" key="7">
    <source>
        <dbReference type="EMBL" id="OUS44891.1"/>
    </source>
</evidence>
<evidence type="ECO:0000256" key="5">
    <source>
        <dbReference type="ARBA" id="ARBA00023140"/>
    </source>
</evidence>
<proteinExistence type="inferred from homology"/>
<dbReference type="GO" id="GO:0042802">
    <property type="term" value="F:identical protein binding"/>
    <property type="evidence" value="ECO:0007669"/>
    <property type="project" value="UniProtKB-ARBA"/>
</dbReference>
<dbReference type="GO" id="GO:0005778">
    <property type="term" value="C:peroxisomal membrane"/>
    <property type="evidence" value="ECO:0007669"/>
    <property type="project" value="UniProtKB-SubCell"/>
</dbReference>
<feature type="region of interest" description="Disordered" evidence="6">
    <location>
        <begin position="1"/>
        <end position="26"/>
    </location>
</feature>
<evidence type="ECO:0000256" key="4">
    <source>
        <dbReference type="ARBA" id="ARBA00023136"/>
    </source>
</evidence>
<protein>
    <submittedName>
        <fullName evidence="7">Peroxisomal biogenesis factor 11-domain-containing protein</fullName>
    </submittedName>
</protein>
<sequence length="178" mass="19230">MTYADVAASTPSKTTRARGSGRTRGTNVNDDAIDRALVLAARIRTFLTTYDARDKCASMAQYCALFVSNGEAGRALNASKSLAMARKPFRALKELDALAPAVERKFGSKTRARARMSAIEEGAFYGKALGMFAYFAFDHVVWATSAGIVGSTRDAALQEKAQRASYWGWFLGSACGLF</sequence>
<dbReference type="PANTHER" id="PTHR12652">
    <property type="entry name" value="PEROXISOMAL BIOGENESIS FACTOR 11"/>
    <property type="match status" value="1"/>
</dbReference>